<dbReference type="PRINTS" id="PR00953">
    <property type="entry name" value="TYPE3IMRPROT"/>
</dbReference>
<keyword evidence="12" id="KW-0969">Cilium</keyword>
<dbReference type="GO" id="GO:0009425">
    <property type="term" value="C:bacterial-type flagellum basal body"/>
    <property type="evidence" value="ECO:0007669"/>
    <property type="project" value="UniProtKB-SubCell"/>
</dbReference>
<evidence type="ECO:0000256" key="4">
    <source>
        <dbReference type="ARBA" id="ARBA00022475"/>
    </source>
</evidence>
<feature type="transmembrane region" description="Helical" evidence="10">
    <location>
        <begin position="214"/>
        <end position="234"/>
    </location>
</feature>
<comment type="function">
    <text evidence="1 10">Role in flagellar biosynthesis.</text>
</comment>
<dbReference type="EMBL" id="AACDUL010000001">
    <property type="protein sequence ID" value="EAK1508838.1"/>
    <property type="molecule type" value="Genomic_DNA"/>
</dbReference>
<keyword evidence="12" id="KW-0282">Flagellum</keyword>
<dbReference type="EMBL" id="AACSIE010000001">
    <property type="protein sequence ID" value="EAL9203628.1"/>
    <property type="molecule type" value="Genomic_DNA"/>
</dbReference>
<dbReference type="EMBL" id="AACBVJ010000004">
    <property type="protein sequence ID" value="EAJ9197155.1"/>
    <property type="molecule type" value="Genomic_DNA"/>
</dbReference>
<organism evidence="12 25">
    <name type="scientific">Campylobacter coli</name>
    <dbReference type="NCBI Taxonomy" id="195"/>
    <lineage>
        <taxon>Bacteria</taxon>
        <taxon>Pseudomonadati</taxon>
        <taxon>Campylobacterota</taxon>
        <taxon>Epsilonproteobacteria</taxon>
        <taxon>Campylobacterales</taxon>
        <taxon>Campylobacteraceae</taxon>
        <taxon>Campylobacter</taxon>
    </lineage>
</organism>
<dbReference type="EMBL" id="AACGUZ010000006">
    <property type="protein sequence ID" value="EAK5103543.1"/>
    <property type="molecule type" value="Genomic_DNA"/>
</dbReference>
<dbReference type="Proteomes" id="UP000557830">
    <property type="component" value="Unassembled WGS sequence"/>
</dbReference>
<dbReference type="AlphaFoldDB" id="A0A0Q2TM24"/>
<evidence type="ECO:0000313" key="15">
    <source>
        <dbReference type="EMBL" id="EAK4358574.1"/>
    </source>
</evidence>
<evidence type="ECO:0000256" key="1">
    <source>
        <dbReference type="ARBA" id="ARBA00002578"/>
    </source>
</evidence>
<reference evidence="14 20" key="2">
    <citation type="submission" date="2018-05" db="EMBL/GenBank/DDBJ databases">
        <authorList>
            <consortium name="GenomeTrakr network: Whole genome sequencing for foodborne pathogen traceback"/>
        </authorList>
    </citation>
    <scope>NUCLEOTIDE SEQUENCE [LARGE SCALE GENOMIC DNA]</scope>
    <source>
        <strain evidence="14 20">NC_C6016</strain>
    </source>
</reference>
<keyword evidence="7 10" id="KW-0472">Membrane</keyword>
<dbReference type="Proteomes" id="UP000365807">
    <property type="component" value="Unassembled WGS sequence"/>
</dbReference>
<dbReference type="PANTHER" id="PTHR30065">
    <property type="entry name" value="FLAGELLAR BIOSYNTHETIC PROTEIN FLIR"/>
    <property type="match status" value="1"/>
</dbReference>
<dbReference type="GO" id="GO:0006605">
    <property type="term" value="P:protein targeting"/>
    <property type="evidence" value="ECO:0007669"/>
    <property type="project" value="UniProtKB-UniRule"/>
</dbReference>
<dbReference type="Proteomes" id="UP000409545">
    <property type="component" value="Unassembled WGS sequence"/>
</dbReference>
<dbReference type="EMBL" id="AACQHW010000001">
    <property type="protein sequence ID" value="EAL6850172.1"/>
    <property type="molecule type" value="Genomic_DNA"/>
</dbReference>
<evidence type="ECO:0000313" key="26">
    <source>
        <dbReference type="Proteomes" id="UP000576616"/>
    </source>
</evidence>
<dbReference type="GO" id="GO:0044780">
    <property type="term" value="P:bacterial-type flagellum assembly"/>
    <property type="evidence" value="ECO:0007669"/>
    <property type="project" value="UniProtKB-UniRule"/>
</dbReference>
<evidence type="ECO:0000313" key="21">
    <source>
        <dbReference type="Proteomes" id="UP000365807"/>
    </source>
</evidence>
<evidence type="ECO:0000313" key="25">
    <source>
        <dbReference type="Proteomes" id="UP000557830"/>
    </source>
</evidence>
<dbReference type="KEGG" id="ccof:VC76_05795"/>
<feature type="transmembrane region" description="Helical" evidence="10">
    <location>
        <begin position="12"/>
        <end position="32"/>
    </location>
</feature>
<dbReference type="KEGG" id="ccoo:ATE51_01248"/>
<dbReference type="Proteomes" id="UP000411403">
    <property type="component" value="Unassembled WGS sequence"/>
</dbReference>
<dbReference type="EMBL" id="AACGFG010000008">
    <property type="protein sequence ID" value="EAK4358574.1"/>
    <property type="molecule type" value="Genomic_DNA"/>
</dbReference>
<reference evidence="23 25" key="1">
    <citation type="submission" date="2018-05" db="EMBL/GenBank/DDBJ databases">
        <authorList>
            <consortium name="NARMS: The National Antimicrobial Resistance Monitoring System"/>
        </authorList>
    </citation>
    <scope>NUCLEOTIDE SEQUENCE [LARGE SCALE GENOMIC DNA]</scope>
    <source>
        <strain evidence="18 24">CVM N17C171</strain>
        <strain evidence="17 19">CVM N17C548</strain>
        <strain evidence="15 21">FSIS11807978</strain>
        <strain evidence="12 25">FSIS1609200</strain>
        <strain evidence="16 23">FSIS1711007</strain>
    </source>
</reference>
<dbReference type="GO" id="GO:0005886">
    <property type="term" value="C:plasma membrane"/>
    <property type="evidence" value="ECO:0007669"/>
    <property type="project" value="UniProtKB-SubCell"/>
</dbReference>
<name>A0A0Q2TM24_CAMCO</name>
<feature type="transmembrane region" description="Helical" evidence="10">
    <location>
        <begin position="118"/>
        <end position="137"/>
    </location>
</feature>
<dbReference type="GeneID" id="66543866"/>
<dbReference type="PANTHER" id="PTHR30065:SF8">
    <property type="entry name" value="FLAGELLAR BIOSYNTHETIC PROTEIN FLIR"/>
    <property type="match status" value="1"/>
</dbReference>
<dbReference type="RefSeq" id="WP_002780591.1">
    <property type="nucleotide sequence ID" value="NZ_AANHVQ020000008.1"/>
</dbReference>
<keyword evidence="4 10" id="KW-1003">Cell membrane</keyword>
<dbReference type="Proteomes" id="UP000382436">
    <property type="component" value="Unassembled WGS sequence"/>
</dbReference>
<dbReference type="Pfam" id="PF01311">
    <property type="entry name" value="Bac_export_1"/>
    <property type="match status" value="1"/>
</dbReference>
<dbReference type="NCBIfam" id="TIGR01400">
    <property type="entry name" value="fliR"/>
    <property type="match status" value="1"/>
</dbReference>
<comment type="subcellular location">
    <subcellularLocation>
        <location evidence="10">Cell membrane</location>
        <topology evidence="10">Multi-pass membrane protein</topology>
    </subcellularLocation>
    <subcellularLocation>
        <location evidence="10">Bacterial flagellum basal body</location>
    </subcellularLocation>
</comment>
<evidence type="ECO:0000313" key="22">
    <source>
        <dbReference type="Proteomes" id="UP000382436"/>
    </source>
</evidence>
<evidence type="ECO:0000313" key="11">
    <source>
        <dbReference type="EMBL" id="EAH8156431.1"/>
    </source>
</evidence>
<evidence type="ECO:0000256" key="2">
    <source>
        <dbReference type="ARBA" id="ARBA00009772"/>
    </source>
</evidence>
<dbReference type="OrthoDB" id="9797790at2"/>
<accession>A0A0Q2TM24</accession>
<keyword evidence="12" id="KW-0966">Cell projection</keyword>
<evidence type="ECO:0000313" key="12">
    <source>
        <dbReference type="EMBL" id="EAJ1076372.1"/>
    </source>
</evidence>
<sequence length="255" mass="28851">MEFVNYLGDKNVATFMLLFARMSGLIVFFPFFSHNSIPMIIKTTFALFLTMYLFPLAKLEILHLDSFFIIQLLSEIVFGMIAGLMLQIVFAIVMMAGEQIAFTMGFTMASVLDPSSGTNMPITSQILHLIALLFFLAFDGHHLMLLFLSHSLGYINLGGFYPHENLMHYLNMGMLNIFIIGFTMSFPILGISLLADTIFGLLMKTMPQFNLLVIGYPIKIALGFVVLIAILLVMMQYFKDLILEVFTHMQTLFFA</sequence>
<evidence type="ECO:0000256" key="10">
    <source>
        <dbReference type="RuleBase" id="RU362071"/>
    </source>
</evidence>
<dbReference type="Proteomes" id="UP000576616">
    <property type="component" value="Unassembled WGS sequence"/>
</dbReference>
<evidence type="ECO:0000313" key="16">
    <source>
        <dbReference type="EMBL" id="EAK5103543.1"/>
    </source>
</evidence>
<dbReference type="InterPro" id="IPR002010">
    <property type="entry name" value="T3SS_IM_R"/>
</dbReference>
<evidence type="ECO:0000313" key="20">
    <source>
        <dbReference type="Proteomes" id="UP000361993"/>
    </source>
</evidence>
<evidence type="ECO:0000256" key="9">
    <source>
        <dbReference type="NCBIfam" id="TIGR01400"/>
    </source>
</evidence>
<dbReference type="EMBL" id="AABKAB010000001">
    <property type="protein sequence ID" value="EAH8156431.1"/>
    <property type="molecule type" value="Genomic_DNA"/>
</dbReference>
<evidence type="ECO:0000313" key="18">
    <source>
        <dbReference type="EMBL" id="EAL9203628.1"/>
    </source>
</evidence>
<evidence type="ECO:0000313" key="24">
    <source>
        <dbReference type="Proteomes" id="UP000411403"/>
    </source>
</evidence>
<feature type="transmembrane region" description="Helical" evidence="10">
    <location>
        <begin position="173"/>
        <end position="194"/>
    </location>
</feature>
<evidence type="ECO:0000313" key="14">
    <source>
        <dbReference type="EMBL" id="EAK1508838.1"/>
    </source>
</evidence>
<comment type="similarity">
    <text evidence="2 10">Belongs to the FliR/MopE/SpaR family.</text>
</comment>
<evidence type="ECO:0000313" key="19">
    <source>
        <dbReference type="Proteomes" id="UP000352088"/>
    </source>
</evidence>
<feature type="transmembrane region" description="Helical" evidence="10">
    <location>
        <begin position="76"/>
        <end position="97"/>
    </location>
</feature>
<dbReference type="EMBL" id="AABUYW010000002">
    <property type="protein sequence ID" value="EAJ1076372.1"/>
    <property type="molecule type" value="Genomic_DNA"/>
</dbReference>
<evidence type="ECO:0000256" key="7">
    <source>
        <dbReference type="ARBA" id="ARBA00023136"/>
    </source>
</evidence>
<dbReference type="eggNOG" id="COG1684">
    <property type="taxonomic scope" value="Bacteria"/>
</dbReference>
<evidence type="ECO:0000256" key="3">
    <source>
        <dbReference type="ARBA" id="ARBA00021717"/>
    </source>
</evidence>
<evidence type="ECO:0000256" key="5">
    <source>
        <dbReference type="ARBA" id="ARBA00022692"/>
    </source>
</evidence>
<evidence type="ECO:0000256" key="6">
    <source>
        <dbReference type="ARBA" id="ARBA00022989"/>
    </source>
</evidence>
<proteinExistence type="inferred from homology"/>
<protein>
    <recommendedName>
        <fullName evidence="3 9">Flagellar biosynthetic protein FliR</fullName>
    </recommendedName>
</protein>
<evidence type="ECO:0000256" key="8">
    <source>
        <dbReference type="ARBA" id="ARBA00023143"/>
    </source>
</evidence>
<evidence type="ECO:0000313" key="17">
    <source>
        <dbReference type="EMBL" id="EAL6850172.1"/>
    </source>
</evidence>
<gene>
    <name evidence="12" type="primary">fliR</name>
    <name evidence="16" type="ORF">B9Q54_04595</name>
    <name evidence="12" type="ORF">BU953_01850</name>
    <name evidence="13" type="ORF">BZ274_03015</name>
    <name evidence="15" type="ORF">C6T04_06600</name>
    <name evidence="14" type="ORF">CJD00_00860</name>
    <name evidence="17" type="ORF">DSX26_01650</name>
    <name evidence="18" type="ORF">DYU70_00360</name>
    <name evidence="11" type="ORF">ES716_00505</name>
</gene>
<evidence type="ECO:0000313" key="23">
    <source>
        <dbReference type="Proteomes" id="UP000409545"/>
    </source>
</evidence>
<dbReference type="Proteomes" id="UP000361993">
    <property type="component" value="Unassembled WGS sequence"/>
</dbReference>
<keyword evidence="5 10" id="KW-0812">Transmembrane</keyword>
<keyword evidence="8 10" id="KW-0975">Bacterial flagellum</keyword>
<dbReference type="InterPro" id="IPR006303">
    <property type="entry name" value="FliR"/>
</dbReference>
<dbReference type="STRING" id="195.ATE51_01248"/>
<dbReference type="Proteomes" id="UP000352088">
    <property type="component" value="Unassembled WGS sequence"/>
</dbReference>
<reference evidence="11 26" key="3">
    <citation type="submission" date="2019-01" db="EMBL/GenBank/DDBJ databases">
        <authorList>
            <consortium name="PulseNet: The National Subtyping Network for Foodborne Disease Surveillance"/>
            <person name="Tarr C.L."/>
            <person name="Trees E."/>
            <person name="Katz L.S."/>
            <person name="Carleton-Romer H.A."/>
            <person name="Stroika S."/>
            <person name="Kucerova Z."/>
            <person name="Roache K.F."/>
            <person name="Sabol A.L."/>
            <person name="Besser J."/>
            <person name="Gerner-Smidt P."/>
        </authorList>
    </citation>
    <scope>NUCLEOTIDE SEQUENCE [LARGE SCALE GENOMIC DNA]</scope>
    <source>
        <strain evidence="13 22">PNUSAC001435</strain>
        <strain evidence="11 26">PNUSAC007828</strain>
    </source>
</reference>
<evidence type="ECO:0000313" key="13">
    <source>
        <dbReference type="EMBL" id="EAJ9197155.1"/>
    </source>
</evidence>
<keyword evidence="6 10" id="KW-1133">Transmembrane helix</keyword>
<feature type="transmembrane region" description="Helical" evidence="10">
    <location>
        <begin position="39"/>
        <end position="56"/>
    </location>
</feature>
<comment type="caution">
    <text evidence="12">The sequence shown here is derived from an EMBL/GenBank/DDBJ whole genome shotgun (WGS) entry which is preliminary data.</text>
</comment>